<dbReference type="InterPro" id="IPR013096">
    <property type="entry name" value="Cupin_2"/>
</dbReference>
<dbReference type="Pfam" id="PF07883">
    <property type="entry name" value="Cupin_2"/>
    <property type="match status" value="1"/>
</dbReference>
<dbReference type="PANTHER" id="PTHR46797:SF1">
    <property type="entry name" value="METHYLPHOSPHONATE SYNTHASE"/>
    <property type="match status" value="1"/>
</dbReference>
<proteinExistence type="predicted"/>
<dbReference type="CDD" id="cd02209">
    <property type="entry name" value="cupin_XRE_C"/>
    <property type="match status" value="1"/>
</dbReference>
<organism evidence="3 4">
    <name type="scientific">Herbiconiux oxytropis</name>
    <dbReference type="NCBI Taxonomy" id="2970915"/>
    <lineage>
        <taxon>Bacteria</taxon>
        <taxon>Bacillati</taxon>
        <taxon>Actinomycetota</taxon>
        <taxon>Actinomycetes</taxon>
        <taxon>Micrococcales</taxon>
        <taxon>Microbacteriaceae</taxon>
        <taxon>Herbiconiux</taxon>
    </lineage>
</organism>
<dbReference type="AlphaFoldDB" id="A0AA42BU99"/>
<comment type="caution">
    <text evidence="3">The sequence shown here is derived from an EMBL/GenBank/DDBJ whole genome shotgun (WGS) entry which is preliminary data.</text>
</comment>
<evidence type="ECO:0000259" key="2">
    <source>
        <dbReference type="PROSITE" id="PS50943"/>
    </source>
</evidence>
<keyword evidence="1" id="KW-0238">DNA-binding</keyword>
<dbReference type="InterPro" id="IPR001387">
    <property type="entry name" value="Cro/C1-type_HTH"/>
</dbReference>
<dbReference type="Proteomes" id="UP001165587">
    <property type="component" value="Unassembled WGS sequence"/>
</dbReference>
<keyword evidence="4" id="KW-1185">Reference proteome</keyword>
<dbReference type="GO" id="GO:0005829">
    <property type="term" value="C:cytosol"/>
    <property type="evidence" value="ECO:0007669"/>
    <property type="project" value="TreeGrafter"/>
</dbReference>
<dbReference type="Gene3D" id="2.60.120.10">
    <property type="entry name" value="Jelly Rolls"/>
    <property type="match status" value="1"/>
</dbReference>
<dbReference type="Pfam" id="PF01381">
    <property type="entry name" value="HTH_3"/>
    <property type="match status" value="1"/>
</dbReference>
<reference evidence="3" key="1">
    <citation type="submission" date="2022-08" db="EMBL/GenBank/DDBJ databases">
        <authorList>
            <person name="Deng Y."/>
            <person name="Han X.-F."/>
            <person name="Zhang Y.-Q."/>
        </authorList>
    </citation>
    <scope>NUCLEOTIDE SEQUENCE</scope>
    <source>
        <strain evidence="3">CPCC 203407</strain>
    </source>
</reference>
<dbReference type="Gene3D" id="1.10.260.40">
    <property type="entry name" value="lambda repressor-like DNA-binding domains"/>
    <property type="match status" value="1"/>
</dbReference>
<accession>A0AA42BU99</accession>
<dbReference type="GO" id="GO:0003700">
    <property type="term" value="F:DNA-binding transcription factor activity"/>
    <property type="evidence" value="ECO:0007669"/>
    <property type="project" value="TreeGrafter"/>
</dbReference>
<dbReference type="InterPro" id="IPR050807">
    <property type="entry name" value="TransReg_Diox_bact_type"/>
</dbReference>
<dbReference type="CDD" id="cd00093">
    <property type="entry name" value="HTH_XRE"/>
    <property type="match status" value="1"/>
</dbReference>
<evidence type="ECO:0000313" key="3">
    <source>
        <dbReference type="EMBL" id="MCS5727310.1"/>
    </source>
</evidence>
<protein>
    <submittedName>
        <fullName evidence="3">XRE family transcriptional regulator</fullName>
    </submittedName>
</protein>
<dbReference type="SUPFAM" id="SSF47413">
    <property type="entry name" value="lambda repressor-like DNA-binding domains"/>
    <property type="match status" value="1"/>
</dbReference>
<dbReference type="InterPro" id="IPR011051">
    <property type="entry name" value="RmlC_Cupin_sf"/>
</dbReference>
<gene>
    <name evidence="3" type="ORF">N1028_15550</name>
</gene>
<dbReference type="EMBL" id="JANLCK010000009">
    <property type="protein sequence ID" value="MCS5727310.1"/>
    <property type="molecule type" value="Genomic_DNA"/>
</dbReference>
<dbReference type="SMART" id="SM00530">
    <property type="entry name" value="HTH_XRE"/>
    <property type="match status" value="1"/>
</dbReference>
<dbReference type="GO" id="GO:0003677">
    <property type="term" value="F:DNA binding"/>
    <property type="evidence" value="ECO:0007669"/>
    <property type="project" value="UniProtKB-KW"/>
</dbReference>
<sequence length="207" mass="22369">MAPEPPPSASESRAARIGARLRAARADKGLTLADVSASTGISASTISRVESGGRQPNLDLLIPLARALELSLDELVSDEVPDPRVPARRSRADGRVIYSLSKETSPNQTVRMVIPAVPPGSSPAEAPSLKTHEGFEWVYVLSGRLRLMLGEHDLVLRPGEAAEFATRVPHWLGSADGGEVELMCIFNRDGERIHVRAQTEPDRRVGR</sequence>
<dbReference type="PROSITE" id="PS50943">
    <property type="entry name" value="HTH_CROC1"/>
    <property type="match status" value="1"/>
</dbReference>
<dbReference type="PANTHER" id="PTHR46797">
    <property type="entry name" value="HTH-TYPE TRANSCRIPTIONAL REGULATOR"/>
    <property type="match status" value="1"/>
</dbReference>
<dbReference type="SUPFAM" id="SSF51182">
    <property type="entry name" value="RmlC-like cupins"/>
    <property type="match status" value="1"/>
</dbReference>
<feature type="domain" description="HTH cro/C1-type" evidence="2">
    <location>
        <begin position="21"/>
        <end position="75"/>
    </location>
</feature>
<evidence type="ECO:0000256" key="1">
    <source>
        <dbReference type="ARBA" id="ARBA00023125"/>
    </source>
</evidence>
<evidence type="ECO:0000313" key="4">
    <source>
        <dbReference type="Proteomes" id="UP001165587"/>
    </source>
</evidence>
<name>A0AA42BU99_9MICO</name>
<dbReference type="InterPro" id="IPR010982">
    <property type="entry name" value="Lambda_DNA-bd_dom_sf"/>
</dbReference>
<dbReference type="InterPro" id="IPR014710">
    <property type="entry name" value="RmlC-like_jellyroll"/>
</dbReference>